<dbReference type="EMBL" id="FO704551">
    <property type="protein sequence ID" value="CDG19826.1"/>
    <property type="molecule type" value="Genomic_DNA"/>
</dbReference>
<dbReference type="KEGG" id="xpo:XPG1_0171"/>
<gene>
    <name evidence="1" type="ORF">XPG1_0171</name>
</gene>
<proteinExistence type="predicted"/>
<protein>
    <submittedName>
        <fullName evidence="1">Uncharacterized protein</fullName>
    </submittedName>
</protein>
<name>A0A068QYV4_9GAMM</name>
<dbReference type="AlphaFoldDB" id="A0A068QYV4"/>
<organism evidence="1 2">
    <name type="scientific">Xenorhabdus poinarii G6</name>
    <dbReference type="NCBI Taxonomy" id="1354304"/>
    <lineage>
        <taxon>Bacteria</taxon>
        <taxon>Pseudomonadati</taxon>
        <taxon>Pseudomonadota</taxon>
        <taxon>Gammaproteobacteria</taxon>
        <taxon>Enterobacterales</taxon>
        <taxon>Morganellaceae</taxon>
        <taxon>Xenorhabdus</taxon>
    </lineage>
</organism>
<evidence type="ECO:0000313" key="2">
    <source>
        <dbReference type="Proteomes" id="UP000032735"/>
    </source>
</evidence>
<keyword evidence="2" id="KW-1185">Reference proteome</keyword>
<evidence type="ECO:0000313" key="1">
    <source>
        <dbReference type="EMBL" id="CDG19826.1"/>
    </source>
</evidence>
<dbReference type="HOGENOM" id="CLU_3319532_0_0_6"/>
<dbReference type="Proteomes" id="UP000032735">
    <property type="component" value="Chromosome"/>
</dbReference>
<accession>A0A068QYV4</accession>
<reference evidence="1 2" key="1">
    <citation type="submission" date="2013-07" db="EMBL/GenBank/DDBJ databases">
        <authorList>
            <person name="Genoscope - CEA"/>
        </authorList>
    </citation>
    <scope>NUCLEOTIDE SEQUENCE [LARGE SCALE GENOMIC DNA]</scope>
    <source>
        <strain evidence="1 2">G6</strain>
    </source>
</reference>
<sequence>MAKYWLFLFFMVAVTALDLWLPLSGGKLGAPSAGIFKYG</sequence>